<evidence type="ECO:0000256" key="2">
    <source>
        <dbReference type="ARBA" id="ARBA00022475"/>
    </source>
</evidence>
<evidence type="ECO:0000256" key="7">
    <source>
        <dbReference type="SAM" id="Phobius"/>
    </source>
</evidence>
<dbReference type="EMBL" id="JACCFH010000001">
    <property type="protein sequence ID" value="NYG34145.1"/>
    <property type="molecule type" value="Genomic_DNA"/>
</dbReference>
<feature type="transmembrane region" description="Helical" evidence="7">
    <location>
        <begin position="190"/>
        <end position="209"/>
    </location>
</feature>
<evidence type="ECO:0000313" key="9">
    <source>
        <dbReference type="EMBL" id="NYG34145.1"/>
    </source>
</evidence>
<keyword evidence="4 7" id="KW-1133">Transmembrane helix</keyword>
<name>A0A7Y9R2Q9_9BURK</name>
<dbReference type="SUPFAM" id="SSF103481">
    <property type="entry name" value="Multidrug resistance efflux transporter EmrE"/>
    <property type="match status" value="2"/>
</dbReference>
<evidence type="ECO:0000259" key="8">
    <source>
        <dbReference type="Pfam" id="PF00892"/>
    </source>
</evidence>
<feature type="transmembrane region" description="Helical" evidence="7">
    <location>
        <begin position="155"/>
        <end position="178"/>
    </location>
</feature>
<dbReference type="RefSeq" id="WP_310732779.1">
    <property type="nucleotide sequence ID" value="NZ_JACCFH010000001.1"/>
</dbReference>
<feature type="domain" description="EamA" evidence="8">
    <location>
        <begin position="160"/>
        <end position="289"/>
    </location>
</feature>
<sequence>MRAAPDRLRHDPVWRGAALALLASALFGLSTPLVQHFGRGLGPFVTAGLLYAGAALLGAVLRQPVEREAQLQRGDAPRLLLMAAFGAVLGPVALAWGLQRTSGASASLMLTLEALFTALLARLLYRESLDGRVLAAMGLILCGGVLLVFDQGLDGRAGLAGLLAVLVATVAWGADNTVSRALAERDPGQVVMVKAALGASASGLLAVLAGEAVPAWTAVAALLAVGASGYGLSLRFYLLAQRSFGAARTGSVFALAPFLGALTAVALGDRGWGIAMLVGCAAMLGGVLLHLAESHAHEHAHEALEHEHAHRHDDGHHDHTHDPVPSGEHSHRHIHTPMRHAHAHAPDAHHTHAH</sequence>
<dbReference type="InterPro" id="IPR000620">
    <property type="entry name" value="EamA_dom"/>
</dbReference>
<evidence type="ECO:0000256" key="4">
    <source>
        <dbReference type="ARBA" id="ARBA00022989"/>
    </source>
</evidence>
<feature type="transmembrane region" description="Helical" evidence="7">
    <location>
        <begin position="274"/>
        <end position="292"/>
    </location>
</feature>
<protein>
    <submittedName>
        <fullName evidence="9">Drug/metabolite transporter (DMT)-like permease</fullName>
    </submittedName>
</protein>
<feature type="transmembrane region" description="Helical" evidence="7">
    <location>
        <begin position="132"/>
        <end position="149"/>
    </location>
</feature>
<evidence type="ECO:0000256" key="5">
    <source>
        <dbReference type="ARBA" id="ARBA00023136"/>
    </source>
</evidence>
<keyword evidence="10" id="KW-1185">Reference proteome</keyword>
<organism evidence="9 10">
    <name type="scientific">Sphaerotilus montanus</name>
    <dbReference type="NCBI Taxonomy" id="522889"/>
    <lineage>
        <taxon>Bacteria</taxon>
        <taxon>Pseudomonadati</taxon>
        <taxon>Pseudomonadota</taxon>
        <taxon>Betaproteobacteria</taxon>
        <taxon>Burkholderiales</taxon>
        <taxon>Sphaerotilaceae</taxon>
        <taxon>Sphaerotilus</taxon>
    </lineage>
</organism>
<dbReference type="InterPro" id="IPR037185">
    <property type="entry name" value="EmrE-like"/>
</dbReference>
<feature type="transmembrane region" description="Helical" evidence="7">
    <location>
        <begin position="250"/>
        <end position="268"/>
    </location>
</feature>
<dbReference type="GO" id="GO:0005886">
    <property type="term" value="C:plasma membrane"/>
    <property type="evidence" value="ECO:0007669"/>
    <property type="project" value="UniProtKB-SubCell"/>
</dbReference>
<keyword evidence="2" id="KW-1003">Cell membrane</keyword>
<feature type="domain" description="EamA" evidence="8">
    <location>
        <begin position="15"/>
        <end position="148"/>
    </location>
</feature>
<evidence type="ECO:0000256" key="3">
    <source>
        <dbReference type="ARBA" id="ARBA00022692"/>
    </source>
</evidence>
<reference evidence="9 10" key="1">
    <citation type="submission" date="2020-07" db="EMBL/GenBank/DDBJ databases">
        <title>Genomic Encyclopedia of Archaeal and Bacterial Type Strains, Phase II (KMG-II): from individual species to whole genera.</title>
        <authorList>
            <person name="Goeker M."/>
        </authorList>
    </citation>
    <scope>NUCLEOTIDE SEQUENCE [LARGE SCALE GENOMIC DNA]</scope>
    <source>
        <strain evidence="9 10">DSM 21226</strain>
    </source>
</reference>
<keyword evidence="5 7" id="KW-0472">Membrane</keyword>
<evidence type="ECO:0000256" key="6">
    <source>
        <dbReference type="SAM" id="MobiDB-lite"/>
    </source>
</evidence>
<evidence type="ECO:0000256" key="1">
    <source>
        <dbReference type="ARBA" id="ARBA00004651"/>
    </source>
</evidence>
<dbReference type="PANTHER" id="PTHR42920">
    <property type="entry name" value="OS03G0707200 PROTEIN-RELATED"/>
    <property type="match status" value="1"/>
</dbReference>
<dbReference type="AlphaFoldDB" id="A0A7Y9R2Q9"/>
<feature type="region of interest" description="Disordered" evidence="6">
    <location>
        <begin position="298"/>
        <end position="333"/>
    </location>
</feature>
<dbReference type="Pfam" id="PF00892">
    <property type="entry name" value="EamA"/>
    <property type="match status" value="2"/>
</dbReference>
<feature type="transmembrane region" description="Helical" evidence="7">
    <location>
        <begin position="40"/>
        <end position="59"/>
    </location>
</feature>
<feature type="transmembrane region" description="Helical" evidence="7">
    <location>
        <begin position="215"/>
        <end position="238"/>
    </location>
</feature>
<feature type="transmembrane region" description="Helical" evidence="7">
    <location>
        <begin position="104"/>
        <end position="125"/>
    </location>
</feature>
<comment type="caution">
    <text evidence="9">The sequence shown here is derived from an EMBL/GenBank/DDBJ whole genome shotgun (WGS) entry which is preliminary data.</text>
</comment>
<dbReference type="Proteomes" id="UP000518288">
    <property type="component" value="Unassembled WGS sequence"/>
</dbReference>
<dbReference type="PANTHER" id="PTHR42920:SF11">
    <property type="entry name" value="INNER MEMBRANE PROTEIN YTFF"/>
    <property type="match status" value="1"/>
</dbReference>
<feature type="transmembrane region" description="Helical" evidence="7">
    <location>
        <begin position="79"/>
        <end position="98"/>
    </location>
</feature>
<dbReference type="InterPro" id="IPR051258">
    <property type="entry name" value="Diverse_Substrate_Transporter"/>
</dbReference>
<feature type="transmembrane region" description="Helical" evidence="7">
    <location>
        <begin position="12"/>
        <end position="34"/>
    </location>
</feature>
<proteinExistence type="predicted"/>
<keyword evidence="3 7" id="KW-0812">Transmembrane</keyword>
<accession>A0A7Y9R2Q9</accession>
<evidence type="ECO:0000313" key="10">
    <source>
        <dbReference type="Proteomes" id="UP000518288"/>
    </source>
</evidence>
<comment type="subcellular location">
    <subcellularLocation>
        <location evidence="1">Cell membrane</location>
        <topology evidence="1">Multi-pass membrane protein</topology>
    </subcellularLocation>
</comment>
<feature type="compositionally biased region" description="Basic and acidic residues" evidence="6">
    <location>
        <begin position="298"/>
        <end position="322"/>
    </location>
</feature>
<gene>
    <name evidence="9" type="ORF">BDD16_003131</name>
</gene>